<accession>A0A174CX19</accession>
<evidence type="ECO:0000259" key="2">
    <source>
        <dbReference type="Pfam" id="PF01757"/>
    </source>
</evidence>
<keyword evidence="1" id="KW-0812">Transmembrane</keyword>
<dbReference type="AlphaFoldDB" id="A0A174CX19"/>
<dbReference type="Pfam" id="PF01757">
    <property type="entry name" value="Acyl_transf_3"/>
    <property type="match status" value="1"/>
</dbReference>
<feature type="transmembrane region" description="Helical" evidence="1">
    <location>
        <begin position="5"/>
        <end position="22"/>
    </location>
</feature>
<dbReference type="RefSeq" id="WP_055278802.1">
    <property type="nucleotide sequence ID" value="NZ_CABIXA010000006.1"/>
</dbReference>
<feature type="transmembrane region" description="Helical" evidence="1">
    <location>
        <begin position="124"/>
        <end position="141"/>
    </location>
</feature>
<dbReference type="PANTHER" id="PTHR37312">
    <property type="entry name" value="MEMBRANE-BOUND ACYLTRANSFERASE YKRP-RELATED"/>
    <property type="match status" value="1"/>
</dbReference>
<proteinExistence type="predicted"/>
<feature type="transmembrane region" description="Helical" evidence="1">
    <location>
        <begin position="202"/>
        <end position="220"/>
    </location>
</feature>
<feature type="transmembrane region" description="Helical" evidence="1">
    <location>
        <begin position="298"/>
        <end position="319"/>
    </location>
</feature>
<evidence type="ECO:0000313" key="3">
    <source>
        <dbReference type="EMBL" id="CUO16390.1"/>
    </source>
</evidence>
<keyword evidence="1" id="KW-1133">Transmembrane helix</keyword>
<dbReference type="GO" id="GO:0016747">
    <property type="term" value="F:acyltransferase activity, transferring groups other than amino-acyl groups"/>
    <property type="evidence" value="ECO:0007669"/>
    <property type="project" value="InterPro"/>
</dbReference>
<dbReference type="InterPro" id="IPR002656">
    <property type="entry name" value="Acyl_transf_3_dom"/>
</dbReference>
<keyword evidence="3" id="KW-0808">Transferase</keyword>
<feature type="transmembrane region" description="Helical" evidence="1">
    <location>
        <begin position="232"/>
        <end position="255"/>
    </location>
</feature>
<dbReference type="PANTHER" id="PTHR37312:SF1">
    <property type="entry name" value="MEMBRANE-BOUND ACYLTRANSFERASE YKRP-RELATED"/>
    <property type="match status" value="1"/>
</dbReference>
<reference evidence="3 4" key="1">
    <citation type="submission" date="2015-09" db="EMBL/GenBank/DDBJ databases">
        <authorList>
            <consortium name="Pathogen Informatics"/>
        </authorList>
    </citation>
    <scope>NUCLEOTIDE SEQUENCE [LARGE SCALE GENOMIC DNA]</scope>
    <source>
        <strain evidence="3 4">2789STDY5608840</strain>
    </source>
</reference>
<organism evidence="3 4">
    <name type="scientific">Bacteroides finegoldii</name>
    <dbReference type="NCBI Taxonomy" id="338188"/>
    <lineage>
        <taxon>Bacteria</taxon>
        <taxon>Pseudomonadati</taxon>
        <taxon>Bacteroidota</taxon>
        <taxon>Bacteroidia</taxon>
        <taxon>Bacteroidales</taxon>
        <taxon>Bacteroidaceae</taxon>
        <taxon>Bacteroides</taxon>
    </lineage>
</organism>
<evidence type="ECO:0000256" key="1">
    <source>
        <dbReference type="SAM" id="Phobius"/>
    </source>
</evidence>
<dbReference type="EMBL" id="CYZH01000006">
    <property type="protein sequence ID" value="CUO16390.1"/>
    <property type="molecule type" value="Genomic_DNA"/>
</dbReference>
<dbReference type="STRING" id="338188.ERS852397_01502"/>
<feature type="transmembrane region" description="Helical" evidence="1">
    <location>
        <begin position="34"/>
        <end position="55"/>
    </location>
</feature>
<keyword evidence="1" id="KW-0472">Membrane</keyword>
<sequence>MNKHLYWIDFAKVIGLYLMVLGHDNMVSDDLRCYIYSFHMPLFFAISGLFAKDYIRGISVIKGSFKTLMIPYICLNAVCLIFFSLLELYKGTFSIGLLKSQMFAIVLGVGYATESLTPVCTPMWFFYALFIIKIVYAVVPKTKISKTFQFVLCLVAVRLLTIYNIDTYIPLDSAIMAYPFFLIGTESKQLLNSSCCRNYKKVSLTVIVLVLSYFISLFNGRCDIDTMRYGSYYSLFIFTGIATTISILTICKMIIEYVSYIKPQLTVLCIGAPLIVGLNLLIINVVKPIFSFLVGEWNSIYGIILGIIIMCLFYPLIIFTKRYMPIVLGNRKERGKNED</sequence>
<feature type="domain" description="Acyltransferase 3" evidence="2">
    <location>
        <begin position="6"/>
        <end position="248"/>
    </location>
</feature>
<name>A0A174CX19_9BACE</name>
<evidence type="ECO:0000313" key="4">
    <source>
        <dbReference type="Proteomes" id="UP000095517"/>
    </source>
</evidence>
<dbReference type="Proteomes" id="UP000095517">
    <property type="component" value="Unassembled WGS sequence"/>
</dbReference>
<feature type="transmembrane region" description="Helical" evidence="1">
    <location>
        <begin position="92"/>
        <end position="112"/>
    </location>
</feature>
<gene>
    <name evidence="3" type="ORF">ERS852397_01502</name>
</gene>
<dbReference type="InterPro" id="IPR052734">
    <property type="entry name" value="Nod_factor_acetyltransferase"/>
</dbReference>
<feature type="transmembrane region" description="Helical" evidence="1">
    <location>
        <begin position="267"/>
        <end position="286"/>
    </location>
</feature>
<feature type="transmembrane region" description="Helical" evidence="1">
    <location>
        <begin position="67"/>
        <end position="86"/>
    </location>
</feature>
<protein>
    <submittedName>
        <fullName evidence="3">Putative acetyltransferase membrane protein</fullName>
    </submittedName>
</protein>